<evidence type="ECO:0000256" key="2">
    <source>
        <dbReference type="SAM" id="MobiDB-lite"/>
    </source>
</evidence>
<feature type="coiled-coil region" evidence="1">
    <location>
        <begin position="1"/>
        <end position="63"/>
    </location>
</feature>
<accession>X6LVT4</accession>
<keyword evidence="1" id="KW-0175">Coiled coil</keyword>
<dbReference type="AlphaFoldDB" id="X6LVT4"/>
<keyword evidence="4" id="KW-1185">Reference proteome</keyword>
<evidence type="ECO:0000256" key="1">
    <source>
        <dbReference type="SAM" id="Coils"/>
    </source>
</evidence>
<evidence type="ECO:0000313" key="3">
    <source>
        <dbReference type="EMBL" id="ETO04820.1"/>
    </source>
</evidence>
<proteinExistence type="predicted"/>
<reference evidence="3 4" key="1">
    <citation type="journal article" date="2013" name="Curr. Biol.">
        <title>The Genome of the Foraminiferan Reticulomyxa filosa.</title>
        <authorList>
            <person name="Glockner G."/>
            <person name="Hulsmann N."/>
            <person name="Schleicher M."/>
            <person name="Noegel A.A."/>
            <person name="Eichinger L."/>
            <person name="Gallinger C."/>
            <person name="Pawlowski J."/>
            <person name="Sierra R."/>
            <person name="Euteneuer U."/>
            <person name="Pillet L."/>
            <person name="Moustafa A."/>
            <person name="Platzer M."/>
            <person name="Groth M."/>
            <person name="Szafranski K."/>
            <person name="Schliwa M."/>
        </authorList>
    </citation>
    <scope>NUCLEOTIDE SEQUENCE [LARGE SCALE GENOMIC DNA]</scope>
</reference>
<name>X6LVT4_RETFI</name>
<dbReference type="EMBL" id="ASPP01028899">
    <property type="protein sequence ID" value="ETO04820.1"/>
    <property type="molecule type" value="Genomic_DNA"/>
</dbReference>
<comment type="caution">
    <text evidence="3">The sequence shown here is derived from an EMBL/GenBank/DDBJ whole genome shotgun (WGS) entry which is preliminary data.</text>
</comment>
<organism evidence="3 4">
    <name type="scientific">Reticulomyxa filosa</name>
    <dbReference type="NCBI Taxonomy" id="46433"/>
    <lineage>
        <taxon>Eukaryota</taxon>
        <taxon>Sar</taxon>
        <taxon>Rhizaria</taxon>
        <taxon>Retaria</taxon>
        <taxon>Foraminifera</taxon>
        <taxon>Monothalamids</taxon>
        <taxon>Reticulomyxidae</taxon>
        <taxon>Reticulomyxa</taxon>
    </lineage>
</organism>
<protein>
    <submittedName>
        <fullName evidence="3">Uncharacterized protein</fullName>
    </submittedName>
</protein>
<sequence>MKVLREEVEKLARLLKRQKDNNEEYVRKNIQLEREVEALQGKLRDAQEKVDKLERVFTHLKYDTNTSLTSDQPPSPVSRNETEVKDDNADLVGTRSTNASVVIHPNALSIEIPKTDQLIIDLQKENMKLQYLKEMYEEKIHNLTQVNRFFYSYAYTYIFFIYYG</sequence>
<gene>
    <name evidence="3" type="ORF">RFI_32576</name>
</gene>
<evidence type="ECO:0000313" key="4">
    <source>
        <dbReference type="Proteomes" id="UP000023152"/>
    </source>
</evidence>
<feature type="region of interest" description="Disordered" evidence="2">
    <location>
        <begin position="64"/>
        <end position="85"/>
    </location>
</feature>
<dbReference type="Proteomes" id="UP000023152">
    <property type="component" value="Unassembled WGS sequence"/>
</dbReference>